<proteinExistence type="predicted"/>
<sequence>GCGYLRHYRPLSGSYGRWSVVELPEICGTATKRNGFGAVESVMATSINTHVFGEIVGVNTKLADTSDLR</sequence>
<feature type="non-terminal residue" evidence="1">
    <location>
        <position position="1"/>
    </location>
</feature>
<reference evidence="1" key="1">
    <citation type="submission" date="2022-04" db="EMBL/GenBank/DDBJ databases">
        <title>A functionally conserved STORR gene fusion in Papaver species that diverged 16.8 million years ago.</title>
        <authorList>
            <person name="Catania T."/>
        </authorList>
    </citation>
    <scope>NUCLEOTIDE SEQUENCE</scope>
    <source>
        <strain evidence="1">S-188037</strain>
    </source>
</reference>
<dbReference type="AlphaFoldDB" id="A0AAD4SEZ8"/>
<organism evidence="1 2">
    <name type="scientific">Papaver atlanticum</name>
    <dbReference type="NCBI Taxonomy" id="357466"/>
    <lineage>
        <taxon>Eukaryota</taxon>
        <taxon>Viridiplantae</taxon>
        <taxon>Streptophyta</taxon>
        <taxon>Embryophyta</taxon>
        <taxon>Tracheophyta</taxon>
        <taxon>Spermatophyta</taxon>
        <taxon>Magnoliopsida</taxon>
        <taxon>Ranunculales</taxon>
        <taxon>Papaveraceae</taxon>
        <taxon>Papaveroideae</taxon>
        <taxon>Papaver</taxon>
    </lineage>
</organism>
<dbReference type="Gene3D" id="2.40.50.100">
    <property type="match status" value="1"/>
</dbReference>
<dbReference type="EMBL" id="JAJJMB010011095">
    <property type="protein sequence ID" value="KAI3904440.1"/>
    <property type="molecule type" value="Genomic_DNA"/>
</dbReference>
<dbReference type="InterPro" id="IPR033753">
    <property type="entry name" value="GCV_H/Fam206"/>
</dbReference>
<protein>
    <submittedName>
        <fullName evidence="1">Uncharacterized protein</fullName>
    </submittedName>
</protein>
<keyword evidence="2" id="KW-1185">Reference proteome</keyword>
<evidence type="ECO:0000313" key="2">
    <source>
        <dbReference type="Proteomes" id="UP001202328"/>
    </source>
</evidence>
<comment type="caution">
    <text evidence="1">The sequence shown here is derived from an EMBL/GenBank/DDBJ whole genome shotgun (WGS) entry which is preliminary data.</text>
</comment>
<name>A0AAD4SEZ8_9MAGN</name>
<dbReference type="Proteomes" id="UP001202328">
    <property type="component" value="Unassembled WGS sequence"/>
</dbReference>
<accession>A0AAD4SEZ8</accession>
<gene>
    <name evidence="1" type="ORF">MKW98_014620</name>
</gene>
<evidence type="ECO:0000313" key="1">
    <source>
        <dbReference type="EMBL" id="KAI3904440.1"/>
    </source>
</evidence>
<dbReference type="Pfam" id="PF01597">
    <property type="entry name" value="GCV_H"/>
    <property type="match status" value="1"/>
</dbReference>